<name>A0A0E9TD50_ANGAN</name>
<organism evidence="1">
    <name type="scientific">Anguilla anguilla</name>
    <name type="common">European freshwater eel</name>
    <name type="synonym">Muraena anguilla</name>
    <dbReference type="NCBI Taxonomy" id="7936"/>
    <lineage>
        <taxon>Eukaryota</taxon>
        <taxon>Metazoa</taxon>
        <taxon>Chordata</taxon>
        <taxon>Craniata</taxon>
        <taxon>Vertebrata</taxon>
        <taxon>Euteleostomi</taxon>
        <taxon>Actinopterygii</taxon>
        <taxon>Neopterygii</taxon>
        <taxon>Teleostei</taxon>
        <taxon>Anguilliformes</taxon>
        <taxon>Anguillidae</taxon>
        <taxon>Anguilla</taxon>
    </lineage>
</organism>
<protein>
    <submittedName>
        <fullName evidence="1">Uncharacterized protein</fullName>
    </submittedName>
</protein>
<sequence length="60" mass="6724">MSLIAIWTRLEVMSSVMVPMSLRLLFLFKCSYSSHSPSWSSVVGFIIRQQAPCESTLIAS</sequence>
<dbReference type="AlphaFoldDB" id="A0A0E9TD50"/>
<proteinExistence type="predicted"/>
<dbReference type="EMBL" id="GBXM01057230">
    <property type="protein sequence ID" value="JAH51347.1"/>
    <property type="molecule type" value="Transcribed_RNA"/>
</dbReference>
<reference evidence="1" key="2">
    <citation type="journal article" date="2015" name="Fish Shellfish Immunol.">
        <title>Early steps in the European eel (Anguilla anguilla)-Vibrio vulnificus interaction in the gills: Role of the RtxA13 toxin.</title>
        <authorList>
            <person name="Callol A."/>
            <person name="Pajuelo D."/>
            <person name="Ebbesson L."/>
            <person name="Teles M."/>
            <person name="MacKenzie S."/>
            <person name="Amaro C."/>
        </authorList>
    </citation>
    <scope>NUCLEOTIDE SEQUENCE</scope>
</reference>
<accession>A0A0E9TD50</accession>
<reference evidence="1" key="1">
    <citation type="submission" date="2014-11" db="EMBL/GenBank/DDBJ databases">
        <authorList>
            <person name="Amaro Gonzalez C."/>
        </authorList>
    </citation>
    <scope>NUCLEOTIDE SEQUENCE</scope>
</reference>
<evidence type="ECO:0000313" key="1">
    <source>
        <dbReference type="EMBL" id="JAH51347.1"/>
    </source>
</evidence>